<organism evidence="4 5">
    <name type="scientific">Pseudorhodoplanes sinuspersici</name>
    <dbReference type="NCBI Taxonomy" id="1235591"/>
    <lineage>
        <taxon>Bacteria</taxon>
        <taxon>Pseudomonadati</taxon>
        <taxon>Pseudomonadota</taxon>
        <taxon>Alphaproteobacteria</taxon>
        <taxon>Hyphomicrobiales</taxon>
        <taxon>Pseudorhodoplanes</taxon>
    </lineage>
</organism>
<protein>
    <submittedName>
        <fullName evidence="4">Uncharacterized protein</fullName>
    </submittedName>
</protein>
<dbReference type="KEGG" id="psin:CAK95_17180"/>
<dbReference type="Proteomes" id="UP000194137">
    <property type="component" value="Chromosome"/>
</dbReference>
<dbReference type="SMART" id="SM01007">
    <property type="entry name" value="Aldolase_II"/>
    <property type="match status" value="1"/>
</dbReference>
<sequence>MASIIEQTRVDVALGNRILANEGILDAFGHVSIRNPTNPNRYFLSRSRSPELVEPGDVLEYDLDSNPVKSTKERLYAERVIHGEMYKARPDVMAVVHHHAPAVMPFVIAGVELQPVMHLGAVIGPKVPFWDQYDEFGDTNLLLVKPEEGASLARALGQAPLVLMKGHGATVVGSNVQELVFRTIYSCRNAEYQFLAKMLGNVSTLRPGEVEKSAQIHSMPTSSFRTWEYWTTRLEKAGNGLRARRSGKKPVGASRKRASVAKAKAKKVKGRKR</sequence>
<reference evidence="4 5" key="1">
    <citation type="submission" date="2017-05" db="EMBL/GenBank/DDBJ databases">
        <title>Full genome sequence of Pseudorhodoplanes sinuspersici.</title>
        <authorList>
            <person name="Dastgheib S.M.M."/>
            <person name="Shavandi M."/>
            <person name="Tirandaz H."/>
        </authorList>
    </citation>
    <scope>NUCLEOTIDE SEQUENCE [LARGE SCALE GENOMIC DNA]</scope>
    <source>
        <strain evidence="4 5">RIPI110</strain>
    </source>
</reference>
<keyword evidence="2" id="KW-0456">Lyase</keyword>
<dbReference type="InterPro" id="IPR001303">
    <property type="entry name" value="Aldolase_II/adducin_N"/>
</dbReference>
<dbReference type="AlphaFoldDB" id="A0A1W6ZT76"/>
<dbReference type="GO" id="GO:0019323">
    <property type="term" value="P:pentose catabolic process"/>
    <property type="evidence" value="ECO:0007669"/>
    <property type="project" value="TreeGrafter"/>
</dbReference>
<keyword evidence="1" id="KW-0479">Metal-binding</keyword>
<evidence type="ECO:0000256" key="1">
    <source>
        <dbReference type="ARBA" id="ARBA00022723"/>
    </source>
</evidence>
<evidence type="ECO:0000256" key="2">
    <source>
        <dbReference type="ARBA" id="ARBA00023239"/>
    </source>
</evidence>
<dbReference type="STRING" id="1235591.CAK95_17180"/>
<dbReference type="SUPFAM" id="SSF53639">
    <property type="entry name" value="AraD/HMP-PK domain-like"/>
    <property type="match status" value="1"/>
</dbReference>
<dbReference type="Pfam" id="PF00596">
    <property type="entry name" value="Aldolase_II"/>
    <property type="match status" value="1"/>
</dbReference>
<dbReference type="PANTHER" id="PTHR22789:SF0">
    <property type="entry name" value="3-OXO-TETRONATE 4-PHOSPHATE DECARBOXYLASE-RELATED"/>
    <property type="match status" value="1"/>
</dbReference>
<accession>A0A1W6ZT76</accession>
<dbReference type="InterPro" id="IPR036409">
    <property type="entry name" value="Aldolase_II/adducin_N_sf"/>
</dbReference>
<gene>
    <name evidence="4" type="ORF">CAK95_17180</name>
</gene>
<dbReference type="GO" id="GO:0046872">
    <property type="term" value="F:metal ion binding"/>
    <property type="evidence" value="ECO:0007669"/>
    <property type="project" value="UniProtKB-KW"/>
</dbReference>
<evidence type="ECO:0000313" key="5">
    <source>
        <dbReference type="Proteomes" id="UP000194137"/>
    </source>
</evidence>
<dbReference type="Gene3D" id="3.40.225.10">
    <property type="entry name" value="Class II aldolase/adducin N-terminal domain"/>
    <property type="match status" value="1"/>
</dbReference>
<evidence type="ECO:0000313" key="4">
    <source>
        <dbReference type="EMBL" id="ARQ00617.1"/>
    </source>
</evidence>
<evidence type="ECO:0000256" key="3">
    <source>
        <dbReference type="SAM" id="MobiDB-lite"/>
    </source>
</evidence>
<feature type="region of interest" description="Disordered" evidence="3">
    <location>
        <begin position="238"/>
        <end position="273"/>
    </location>
</feature>
<dbReference type="EMBL" id="CP021112">
    <property type="protein sequence ID" value="ARQ00617.1"/>
    <property type="molecule type" value="Genomic_DNA"/>
</dbReference>
<name>A0A1W6ZT76_9HYPH</name>
<dbReference type="InterPro" id="IPR050197">
    <property type="entry name" value="Aldolase_class_II_sugar_metab"/>
</dbReference>
<feature type="compositionally biased region" description="Basic residues" evidence="3">
    <location>
        <begin position="242"/>
        <end position="273"/>
    </location>
</feature>
<dbReference type="GO" id="GO:0016832">
    <property type="term" value="F:aldehyde-lyase activity"/>
    <property type="evidence" value="ECO:0007669"/>
    <property type="project" value="TreeGrafter"/>
</dbReference>
<keyword evidence="5" id="KW-1185">Reference proteome</keyword>
<dbReference type="GO" id="GO:0005829">
    <property type="term" value="C:cytosol"/>
    <property type="evidence" value="ECO:0007669"/>
    <property type="project" value="TreeGrafter"/>
</dbReference>
<dbReference type="PANTHER" id="PTHR22789">
    <property type="entry name" value="FUCULOSE PHOSPHATE ALDOLASE"/>
    <property type="match status" value="1"/>
</dbReference>
<proteinExistence type="predicted"/>